<sequence length="547" mass="61251">MSIEDKVGSLETEVSTLVDSSNALVAEIKNHKIEITTFVDQTLAETKEAVKTHAGSTNLFINSLFDNWGARLLPEEFFNYYNGGSRNAKVERVAVWDGNPVVESLAKLISTDFLNRAMQGAYAIKVTLDAGTDHWTLNQSALVCGDSYISQGCYLYIETMGDASIKIHDDPWPEKHEEIPKEQFNKAIKWFQHGKVHKTGGDLGFALSIEDSTAPITVYIMAPWLANGYVDHWVDSGIGSRILKSLNRGGPFVCANPNPLFSEKSGDEYFHGHNPHGHDISYEFVQPEHNEITKKLSEYLGGFDAEGNRNGMTILTYNNPRFMKVTVKRNPEKSNINFTLTGGGAHYQFMSGNMTTFIGLLGVETGHLIWSHGERTNSGDIVTNIRAYDYRGPMAKGYGHAYHWDPFNVSAEDGVDEVVYYMTAYITCAGHARYWNDVCIRTDVNERSLVGDTKYIYDRSLGQLEQRGKVTIEATTEDTFWVNFPTSFDYECDSVELTSYESTSDLNNDMWPVLVGDPEKGRFQVRFNWASAGTKKAAGFTYVAKGR</sequence>
<organism evidence="1 2">
    <name type="scientific">Piscirickettsia litoralis</name>
    <dbReference type="NCBI Taxonomy" id="1891921"/>
    <lineage>
        <taxon>Bacteria</taxon>
        <taxon>Pseudomonadati</taxon>
        <taxon>Pseudomonadota</taxon>
        <taxon>Gammaproteobacteria</taxon>
        <taxon>Thiotrichales</taxon>
        <taxon>Piscirickettsiaceae</taxon>
        <taxon>Piscirickettsia</taxon>
    </lineage>
</organism>
<gene>
    <name evidence="1" type="ORF">BGC07_15700</name>
</gene>
<comment type="caution">
    <text evidence="1">The sequence shown here is derived from an EMBL/GenBank/DDBJ whole genome shotgun (WGS) entry which is preliminary data.</text>
</comment>
<protein>
    <submittedName>
        <fullName evidence="1">Uncharacterized protein</fullName>
    </submittedName>
</protein>
<evidence type="ECO:0000313" key="1">
    <source>
        <dbReference type="EMBL" id="ODN41551.1"/>
    </source>
</evidence>
<dbReference type="RefSeq" id="WP_069314016.1">
    <property type="nucleotide sequence ID" value="NZ_MDTU01000002.1"/>
</dbReference>
<proteinExistence type="predicted"/>
<evidence type="ECO:0000313" key="2">
    <source>
        <dbReference type="Proteomes" id="UP000094329"/>
    </source>
</evidence>
<name>A0ABX2ZY56_9GAMM</name>
<accession>A0ABX2ZY56</accession>
<keyword evidence="2" id="KW-1185">Reference proteome</keyword>
<dbReference type="Proteomes" id="UP000094329">
    <property type="component" value="Unassembled WGS sequence"/>
</dbReference>
<reference evidence="1 2" key="1">
    <citation type="submission" date="2016-08" db="EMBL/GenBank/DDBJ databases">
        <title>Draft genome sequence of Candidatus Piscirickettsia litoralis, from seawater.</title>
        <authorList>
            <person name="Wan X."/>
            <person name="Lee A.J."/>
            <person name="Hou S."/>
            <person name="Donachie S.P."/>
        </authorList>
    </citation>
    <scope>NUCLEOTIDE SEQUENCE [LARGE SCALE GENOMIC DNA]</scope>
    <source>
        <strain evidence="1 2">Y2</strain>
    </source>
</reference>
<dbReference type="EMBL" id="MDTU01000002">
    <property type="protein sequence ID" value="ODN41551.1"/>
    <property type="molecule type" value="Genomic_DNA"/>
</dbReference>